<dbReference type="AlphaFoldDB" id="A0A3A8AUN8"/>
<dbReference type="RefSeq" id="WP_121165569.1">
    <property type="nucleotide sequence ID" value="NZ_RAPE01000002.1"/>
</dbReference>
<evidence type="ECO:0000259" key="2">
    <source>
        <dbReference type="Pfam" id="PF14760"/>
    </source>
</evidence>
<feature type="domain" description="Regulator of nucleoside diphosphate kinase N-terminal" evidence="2">
    <location>
        <begin position="17"/>
        <end position="57"/>
    </location>
</feature>
<dbReference type="Gene3D" id="3.10.50.30">
    <property type="entry name" value="Transcription elongation factor, GreA/GreB, C-terminal domain"/>
    <property type="match status" value="1"/>
</dbReference>
<dbReference type="GO" id="GO:0032784">
    <property type="term" value="P:regulation of DNA-templated transcription elongation"/>
    <property type="evidence" value="ECO:0007669"/>
    <property type="project" value="InterPro"/>
</dbReference>
<sequence>MTIPMTDPVKKPGAKAPKIVINEDDLDHIEALAEGAMQRNPALADRLLVELGRARIVKADKMPGNVVSIGNRVTYRDERTGQEKTVTLVYPEKADISRQRVSVMTPIGVALLGLAEGAEFQWDTRDDQNRLLTVVRVEAALPAGDEGD</sequence>
<dbReference type="Pfam" id="PF14760">
    <property type="entry name" value="Rnk_N"/>
    <property type="match status" value="1"/>
</dbReference>
<accession>A0A3A8AUN8</accession>
<dbReference type="SUPFAM" id="SSF54534">
    <property type="entry name" value="FKBP-like"/>
    <property type="match status" value="1"/>
</dbReference>
<dbReference type="GO" id="GO:0006354">
    <property type="term" value="P:DNA-templated transcription elongation"/>
    <property type="evidence" value="ECO:0007669"/>
    <property type="project" value="TreeGrafter"/>
</dbReference>
<gene>
    <name evidence="3" type="ORF">D6850_07770</name>
</gene>
<organism evidence="3 4">
    <name type="scientific">Roseovarius spongiae</name>
    <dbReference type="NCBI Taxonomy" id="2320272"/>
    <lineage>
        <taxon>Bacteria</taxon>
        <taxon>Pseudomonadati</taxon>
        <taxon>Pseudomonadota</taxon>
        <taxon>Alphaproteobacteria</taxon>
        <taxon>Rhodobacterales</taxon>
        <taxon>Roseobacteraceae</taxon>
        <taxon>Roseovarius</taxon>
    </lineage>
</organism>
<dbReference type="Proteomes" id="UP000281128">
    <property type="component" value="Unassembled WGS sequence"/>
</dbReference>
<proteinExistence type="predicted"/>
<dbReference type="Pfam" id="PF01272">
    <property type="entry name" value="GreA_GreB"/>
    <property type="match status" value="1"/>
</dbReference>
<dbReference type="InterPro" id="IPR001437">
    <property type="entry name" value="Tscrpt_elong_fac_GreA/B_C"/>
</dbReference>
<name>A0A3A8AUN8_9RHOB</name>
<evidence type="ECO:0000313" key="3">
    <source>
        <dbReference type="EMBL" id="RKF14768.1"/>
    </source>
</evidence>
<dbReference type="NCBIfam" id="NF004396">
    <property type="entry name" value="PRK05753.1"/>
    <property type="match status" value="1"/>
</dbReference>
<dbReference type="Gene3D" id="1.10.286.20">
    <property type="match status" value="1"/>
</dbReference>
<dbReference type="InterPro" id="IPR029462">
    <property type="entry name" value="Rnk_N"/>
</dbReference>
<dbReference type="PANTHER" id="PTHR30437">
    <property type="entry name" value="TRANSCRIPTION ELONGATION FACTOR GREA"/>
    <property type="match status" value="1"/>
</dbReference>
<protein>
    <submittedName>
        <fullName evidence="3">Nucleoside diphosphate kinase regulator</fullName>
    </submittedName>
</protein>
<evidence type="ECO:0000313" key="4">
    <source>
        <dbReference type="Proteomes" id="UP000281128"/>
    </source>
</evidence>
<comment type="caution">
    <text evidence="3">The sequence shown here is derived from an EMBL/GenBank/DDBJ whole genome shotgun (WGS) entry which is preliminary data.</text>
</comment>
<keyword evidence="4" id="KW-1185">Reference proteome</keyword>
<dbReference type="EMBL" id="RAPE01000002">
    <property type="protein sequence ID" value="RKF14768.1"/>
    <property type="molecule type" value="Genomic_DNA"/>
</dbReference>
<reference evidence="3 4" key="1">
    <citation type="submission" date="2018-09" db="EMBL/GenBank/DDBJ databases">
        <title>Roseovarius spongiae sp. nov., isolated from a marine sponge.</title>
        <authorList>
            <person name="Zhuang L."/>
            <person name="Luo L."/>
        </authorList>
    </citation>
    <scope>NUCLEOTIDE SEQUENCE [LARGE SCALE GENOMIC DNA]</scope>
    <source>
        <strain evidence="3 4">HN-E21</strain>
    </source>
</reference>
<dbReference type="GO" id="GO:0003677">
    <property type="term" value="F:DNA binding"/>
    <property type="evidence" value="ECO:0007669"/>
    <property type="project" value="InterPro"/>
</dbReference>
<dbReference type="InterPro" id="IPR023459">
    <property type="entry name" value="Tscrpt_elong_fac_GreA/B_fam"/>
</dbReference>
<dbReference type="InterPro" id="IPR036953">
    <property type="entry name" value="GreA/GreB_C_sf"/>
</dbReference>
<dbReference type="GO" id="GO:0016301">
    <property type="term" value="F:kinase activity"/>
    <property type="evidence" value="ECO:0007669"/>
    <property type="project" value="UniProtKB-KW"/>
</dbReference>
<keyword evidence="3" id="KW-0418">Kinase</keyword>
<keyword evidence="3" id="KW-0808">Transferase</keyword>
<evidence type="ECO:0000259" key="1">
    <source>
        <dbReference type="Pfam" id="PF01272"/>
    </source>
</evidence>
<dbReference type="GO" id="GO:0070063">
    <property type="term" value="F:RNA polymerase binding"/>
    <property type="evidence" value="ECO:0007669"/>
    <property type="project" value="InterPro"/>
</dbReference>
<dbReference type="OrthoDB" id="192847at2"/>
<dbReference type="PANTHER" id="PTHR30437:SF5">
    <property type="entry name" value="REGULATOR OF NUCLEOSIDE DIPHOSPHATE KINASE"/>
    <property type="match status" value="1"/>
</dbReference>
<feature type="domain" description="Transcription elongation factor GreA/GreB C-terminal" evidence="1">
    <location>
        <begin position="63"/>
        <end position="138"/>
    </location>
</feature>